<dbReference type="AlphaFoldDB" id="A0A9W6CCF7"/>
<evidence type="ECO:0000313" key="1">
    <source>
        <dbReference type="EMBL" id="GLG91563.1"/>
    </source>
</evidence>
<sequence length="82" mass="9446">MIDRAAQFSPFAALTGYGEVIKETARLTDRKPELSESEKAELDYKLQMAWDYPGEKPALTITYICSGSEKSWRFLPYDFRTD</sequence>
<accession>A0A9W6CCF7</accession>
<protein>
    <submittedName>
        <fullName evidence="1">Uncharacterized protein</fullName>
    </submittedName>
</protein>
<reference evidence="1" key="2">
    <citation type="submission" date="2022-11" db="EMBL/GenBank/DDBJ databases">
        <title>Draft genome sequence of Sellimonas catena strain 18CBH55.</title>
        <authorList>
            <person name="Atsushi H."/>
            <person name="Moriya O."/>
            <person name="Mitsuo S."/>
        </authorList>
    </citation>
    <scope>NUCLEOTIDE SEQUENCE</scope>
    <source>
        <strain evidence="1">18CBH55</strain>
    </source>
</reference>
<gene>
    <name evidence="1" type="ORF">Selli2_29900</name>
</gene>
<organism evidence="1 2">
    <name type="scientific">Sellimonas catena</name>
    <dbReference type="NCBI Taxonomy" id="2994035"/>
    <lineage>
        <taxon>Bacteria</taxon>
        <taxon>Bacillati</taxon>
        <taxon>Bacillota</taxon>
        <taxon>Clostridia</taxon>
        <taxon>Lachnospirales</taxon>
        <taxon>Lachnospiraceae</taxon>
        <taxon>Sellimonas</taxon>
    </lineage>
</organism>
<name>A0A9W6CCF7_9FIRM</name>
<reference evidence="1" key="1">
    <citation type="submission" date="2022-11" db="EMBL/GenBank/DDBJ databases">
        <title>Draft genome sequence of Sellimonas catena strain 18CBH55.</title>
        <authorList>
            <person name="Hisatomi A."/>
            <person name="Ohkuma M."/>
            <person name="Sakamoto M."/>
        </authorList>
    </citation>
    <scope>NUCLEOTIDE SEQUENCE</scope>
    <source>
        <strain evidence="1">18CBH55</strain>
    </source>
</reference>
<evidence type="ECO:0000313" key="2">
    <source>
        <dbReference type="Proteomes" id="UP001145094"/>
    </source>
</evidence>
<dbReference type="EMBL" id="BSCH01000022">
    <property type="protein sequence ID" value="GLG91563.1"/>
    <property type="molecule type" value="Genomic_DNA"/>
</dbReference>
<dbReference type="Proteomes" id="UP001145094">
    <property type="component" value="Unassembled WGS sequence"/>
</dbReference>
<reference evidence="1" key="3">
    <citation type="journal article" date="2023" name="Int. J. Syst. Evol. Microbiol.">
        <title>Sellimonas catena sp. nov., isolated from human faeces.</title>
        <authorList>
            <person name="Hisatomi A."/>
            <person name="Ohkuma M."/>
            <person name="Sakamoto M."/>
        </authorList>
    </citation>
    <scope>NUCLEOTIDE SEQUENCE</scope>
    <source>
        <strain evidence="1">18CBH55</strain>
    </source>
</reference>
<comment type="caution">
    <text evidence="1">The sequence shown here is derived from an EMBL/GenBank/DDBJ whole genome shotgun (WGS) entry which is preliminary data.</text>
</comment>
<proteinExistence type="predicted"/>